<dbReference type="STRING" id="3055.A0A2K3D9E0"/>
<dbReference type="OMA" id="YYMEIER"/>
<evidence type="ECO:0000256" key="7">
    <source>
        <dbReference type="PROSITE-ProRule" id="PRU00283"/>
    </source>
</evidence>
<keyword evidence="2" id="KW-0963">Cytoplasm</keyword>
<evidence type="ECO:0000256" key="9">
    <source>
        <dbReference type="SAM" id="MobiDB-lite"/>
    </source>
</evidence>
<dbReference type="SUPFAM" id="SSF52540">
    <property type="entry name" value="P-loop containing nucleoside triphosphate hydrolases"/>
    <property type="match status" value="1"/>
</dbReference>
<keyword evidence="6 7" id="KW-0505">Motor protein</keyword>
<dbReference type="OrthoDB" id="3176171at2759"/>
<gene>
    <name evidence="11" type="ORF">CHLRE_10g424300v5</name>
</gene>
<feature type="region of interest" description="Disordered" evidence="9">
    <location>
        <begin position="698"/>
        <end position="749"/>
    </location>
</feature>
<sequence length="1127" mass="113082">MEQTGGAGEQPNRIQVVVRVRPVLPHELSDDVAVTCSSDARKMQVLLPDRLTGGAVLPGATRSGARSYEFDACLPGQTTQEELYDICGLSELVDAALDGYCVTVFAFGQTGSGKTHTIIGPRLSRGAAATATTSRLGSAGSASDEHGGAGGSASGSRGLSATGADGGGGVTMGRGGAAAGPPGGMLVDPEDGILTRAVAAAYQSMEARSAGGGVEFNVSASVVELYNESVTDLLALDKSKTLAVRKDARDGFAVTGLTQVACPSDAAAVRYLVKALQYRHTRGHKLNEYSSRSHCIMTFVFASKEAGPEGQTGAKGGIRRYGKLALVDLAGSERLKDTGNTEKGAVRETGAINKSLFTLGQVLSALSARSSGAASTFVPYRDSKLTQLLWDGLRGSGRCLMLACLGPMRSAAEESLNTLHFATMATRIKAEPVVLLDPQDALVLELRKTITELRQENRTLAGALQQLSCGVEPGAVLAALPDTLRQQAATASEPAGDVTPQRPGHLQPLAGPGPLRQSYSADGPGATSFDGYPSAASPSSSALGYGVSGGVAPLRPTPSPAGMRGSAGEASSPSRMREGRQPRFSGGGPPPGSGGPGRRPAPLGMGAGAYGASPSPSRAPTFPPQSADATAGPGRGSAGANAWRPGIGGPAAANGKSSPSQRSRSVGRNGGAAASAAASAAAHRPSYLTEDPAALLHGYSNVLQPPPPGSSSSSTSLGVGGPGGGAAGPRRVATMPVAPPPPALDEFPELAAMEAEFQNLMANSGGGGGSGYNAVAALKSATGGAGPGGGAAARPPPARSSVTGDSENGGGDGADGGDDGGPKPDVRALKWAERNSWFGTDYDMTAFAYQVHDRLVDGERVDPASDTYYMEIERRVAERFPDKWARLMPREALPGGSGAAAAAAVRRAAPSPGRVRPPGEVAAAAAAATPPRPPPQPGTSIGAGLRVNVKEPLYGGAGSGSFGYGDLQLGGGAGGYGNDYYGIAGGGGAVQVPYSVGTTPVPGTPNSLAGVGGSGAINPFNIGALHSVAPPKGAAVSRFAAAPGGGGQGLVLTPAGVGGAGADSYGFGGGGSGVGGDANAAERIAREYARQRSMVVEELRRAKEEAEAERQRILARIQRAAGGSKWR</sequence>
<dbReference type="AlphaFoldDB" id="A0A2K3D9E0"/>
<dbReference type="GO" id="GO:0005874">
    <property type="term" value="C:microtubule"/>
    <property type="evidence" value="ECO:0000318"/>
    <property type="project" value="GO_Central"/>
</dbReference>
<comment type="subcellular location">
    <subcellularLocation>
        <location evidence="1">Cytoplasm</location>
    </subcellularLocation>
</comment>
<evidence type="ECO:0000256" key="6">
    <source>
        <dbReference type="ARBA" id="ARBA00023175"/>
    </source>
</evidence>
<dbReference type="PROSITE" id="PS00411">
    <property type="entry name" value="KINESIN_MOTOR_1"/>
    <property type="match status" value="1"/>
</dbReference>
<feature type="region of interest" description="Disordered" evidence="9">
    <location>
        <begin position="904"/>
        <end position="941"/>
    </location>
</feature>
<feature type="compositionally biased region" description="Polar residues" evidence="9">
    <location>
        <begin position="655"/>
        <end position="666"/>
    </location>
</feature>
<evidence type="ECO:0000256" key="3">
    <source>
        <dbReference type="ARBA" id="ARBA00022741"/>
    </source>
</evidence>
<dbReference type="GO" id="GO:0005871">
    <property type="term" value="C:kinesin complex"/>
    <property type="evidence" value="ECO:0000318"/>
    <property type="project" value="GO_Central"/>
</dbReference>
<dbReference type="SMART" id="SM00129">
    <property type="entry name" value="KISc"/>
    <property type="match status" value="1"/>
</dbReference>
<dbReference type="GO" id="GO:0008017">
    <property type="term" value="F:microtubule binding"/>
    <property type="evidence" value="ECO:0000318"/>
    <property type="project" value="GO_Central"/>
</dbReference>
<evidence type="ECO:0000259" key="10">
    <source>
        <dbReference type="PROSITE" id="PS50067"/>
    </source>
</evidence>
<feature type="domain" description="Kinesin motor" evidence="10">
    <location>
        <begin position="13"/>
        <end position="428"/>
    </location>
</feature>
<protein>
    <recommendedName>
        <fullName evidence="10">Kinesin motor domain-containing protein</fullName>
    </recommendedName>
</protein>
<feature type="compositionally biased region" description="Low complexity" evidence="9">
    <location>
        <begin position="154"/>
        <end position="163"/>
    </location>
</feature>
<feature type="compositionally biased region" description="Low complexity" evidence="9">
    <location>
        <begin position="672"/>
        <end position="682"/>
    </location>
</feature>
<feature type="region of interest" description="Disordered" evidence="9">
    <location>
        <begin position="487"/>
        <end position="685"/>
    </location>
</feature>
<dbReference type="GO" id="GO:0005737">
    <property type="term" value="C:cytoplasm"/>
    <property type="evidence" value="ECO:0000318"/>
    <property type="project" value="GO_Central"/>
</dbReference>
<dbReference type="GeneID" id="5728213"/>
<dbReference type="Proteomes" id="UP000006906">
    <property type="component" value="Chromosome 10"/>
</dbReference>
<keyword evidence="4 7" id="KW-0067">ATP-binding</keyword>
<dbReference type="GO" id="GO:0016887">
    <property type="term" value="F:ATP hydrolysis activity"/>
    <property type="evidence" value="ECO:0000318"/>
    <property type="project" value="GO_Central"/>
</dbReference>
<dbReference type="PANTHER" id="PTHR47969">
    <property type="entry name" value="CHROMOSOME-ASSOCIATED KINESIN KIF4A-RELATED"/>
    <property type="match status" value="1"/>
</dbReference>
<feature type="region of interest" description="Disordered" evidence="9">
    <location>
        <begin position="130"/>
        <end position="167"/>
    </location>
</feature>
<dbReference type="PANTHER" id="PTHR47969:SF15">
    <property type="entry name" value="CHROMOSOME-ASSOCIATED KINESIN KIF4A-RELATED"/>
    <property type="match status" value="1"/>
</dbReference>
<name>A0A2K3D9E0_CHLRE</name>
<accession>A0A2K3D9E0</accession>
<dbReference type="GO" id="GO:0003777">
    <property type="term" value="F:microtubule motor activity"/>
    <property type="evidence" value="ECO:0000318"/>
    <property type="project" value="GO_Central"/>
</dbReference>
<dbReference type="InterPro" id="IPR027640">
    <property type="entry name" value="Kinesin-like_fam"/>
</dbReference>
<dbReference type="InterPro" id="IPR019821">
    <property type="entry name" value="Kinesin_motor_CS"/>
</dbReference>
<dbReference type="RefSeq" id="XP_042919923.1">
    <property type="nucleotide sequence ID" value="XM_043066526.1"/>
</dbReference>
<proteinExistence type="inferred from homology"/>
<dbReference type="ExpressionAtlas" id="A0A2K3D9E0">
    <property type="expression patterns" value="baseline and differential"/>
</dbReference>
<dbReference type="KEGG" id="cre:CHLRE_10g424300v5"/>
<feature type="coiled-coil region" evidence="8">
    <location>
        <begin position="1085"/>
        <end position="1116"/>
    </location>
</feature>
<dbReference type="InterPro" id="IPR001752">
    <property type="entry name" value="Kinesin_motor_dom"/>
</dbReference>
<feature type="compositionally biased region" description="Low complexity" evidence="9">
    <location>
        <begin position="130"/>
        <end position="142"/>
    </location>
</feature>
<evidence type="ECO:0000256" key="2">
    <source>
        <dbReference type="ARBA" id="ARBA00022490"/>
    </source>
</evidence>
<dbReference type="Gene3D" id="3.40.850.10">
    <property type="entry name" value="Kinesin motor domain"/>
    <property type="match status" value="1"/>
</dbReference>
<evidence type="ECO:0000313" key="11">
    <source>
        <dbReference type="EMBL" id="PNW77150.1"/>
    </source>
</evidence>
<dbReference type="GO" id="GO:0005524">
    <property type="term" value="F:ATP binding"/>
    <property type="evidence" value="ECO:0007669"/>
    <property type="project" value="UniProtKB-UniRule"/>
</dbReference>
<feature type="compositionally biased region" description="Gly residues" evidence="9">
    <location>
        <begin position="718"/>
        <end position="727"/>
    </location>
</feature>
<feature type="compositionally biased region" description="Low complexity" evidence="9">
    <location>
        <begin position="904"/>
        <end position="929"/>
    </location>
</feature>
<organism evidence="11 12">
    <name type="scientific">Chlamydomonas reinhardtii</name>
    <name type="common">Chlamydomonas smithii</name>
    <dbReference type="NCBI Taxonomy" id="3055"/>
    <lineage>
        <taxon>Eukaryota</taxon>
        <taxon>Viridiplantae</taxon>
        <taxon>Chlorophyta</taxon>
        <taxon>core chlorophytes</taxon>
        <taxon>Chlorophyceae</taxon>
        <taxon>CS clade</taxon>
        <taxon>Chlamydomonadales</taxon>
        <taxon>Chlamydomonadaceae</taxon>
        <taxon>Chlamydomonas</taxon>
    </lineage>
</organism>
<feature type="compositionally biased region" description="Low complexity" evidence="9">
    <location>
        <begin position="533"/>
        <end position="542"/>
    </location>
</feature>
<dbReference type="PRINTS" id="PR00380">
    <property type="entry name" value="KINESINHEAVY"/>
</dbReference>
<dbReference type="PROSITE" id="PS50067">
    <property type="entry name" value="KINESIN_MOTOR_2"/>
    <property type="match status" value="1"/>
</dbReference>
<dbReference type="InterPro" id="IPR036961">
    <property type="entry name" value="Kinesin_motor_dom_sf"/>
</dbReference>
<keyword evidence="3 7" id="KW-0547">Nucleotide-binding</keyword>
<keyword evidence="12" id="KW-1185">Reference proteome</keyword>
<keyword evidence="5 8" id="KW-0175">Coiled coil</keyword>
<evidence type="ECO:0000313" key="12">
    <source>
        <dbReference type="Proteomes" id="UP000006906"/>
    </source>
</evidence>
<evidence type="ECO:0000256" key="4">
    <source>
        <dbReference type="ARBA" id="ARBA00022840"/>
    </source>
</evidence>
<feature type="binding site" evidence="7">
    <location>
        <begin position="108"/>
        <end position="115"/>
    </location>
    <ligand>
        <name>ATP</name>
        <dbReference type="ChEBI" id="CHEBI:30616"/>
    </ligand>
</feature>
<dbReference type="EMBL" id="CM008971">
    <property type="protein sequence ID" value="PNW77150.1"/>
    <property type="molecule type" value="Genomic_DNA"/>
</dbReference>
<evidence type="ECO:0000256" key="1">
    <source>
        <dbReference type="ARBA" id="ARBA00004496"/>
    </source>
</evidence>
<feature type="region of interest" description="Disordered" evidence="9">
    <location>
        <begin position="779"/>
        <end position="825"/>
    </location>
</feature>
<comment type="similarity">
    <text evidence="7">Belongs to the TRAFAC class myosin-kinesin ATPase superfamily. Kinesin family.</text>
</comment>
<dbReference type="InterPro" id="IPR027417">
    <property type="entry name" value="P-loop_NTPase"/>
</dbReference>
<dbReference type="Pfam" id="PF00225">
    <property type="entry name" value="Kinesin"/>
    <property type="match status" value="2"/>
</dbReference>
<evidence type="ECO:0000256" key="5">
    <source>
        <dbReference type="ARBA" id="ARBA00023054"/>
    </source>
</evidence>
<evidence type="ECO:0000256" key="8">
    <source>
        <dbReference type="SAM" id="Coils"/>
    </source>
</evidence>
<dbReference type="Gramene" id="PNW77150">
    <property type="protein sequence ID" value="PNW77150"/>
    <property type="gene ID" value="CHLRE_10g424300v5"/>
</dbReference>
<reference evidence="11 12" key="1">
    <citation type="journal article" date="2007" name="Science">
        <title>The Chlamydomonas genome reveals the evolution of key animal and plant functions.</title>
        <authorList>
            <person name="Merchant S.S."/>
            <person name="Prochnik S.E."/>
            <person name="Vallon O."/>
            <person name="Harris E.H."/>
            <person name="Karpowicz S.J."/>
            <person name="Witman G.B."/>
            <person name="Terry A."/>
            <person name="Salamov A."/>
            <person name="Fritz-Laylin L.K."/>
            <person name="Marechal-Drouard L."/>
            <person name="Marshall W.F."/>
            <person name="Qu L.H."/>
            <person name="Nelson D.R."/>
            <person name="Sanderfoot A.A."/>
            <person name="Spalding M.H."/>
            <person name="Kapitonov V.V."/>
            <person name="Ren Q."/>
            <person name="Ferris P."/>
            <person name="Lindquist E."/>
            <person name="Shapiro H."/>
            <person name="Lucas S.M."/>
            <person name="Grimwood J."/>
            <person name="Schmutz J."/>
            <person name="Cardol P."/>
            <person name="Cerutti H."/>
            <person name="Chanfreau G."/>
            <person name="Chen C.L."/>
            <person name="Cognat V."/>
            <person name="Croft M.T."/>
            <person name="Dent R."/>
            <person name="Dutcher S."/>
            <person name="Fernandez E."/>
            <person name="Fukuzawa H."/>
            <person name="Gonzalez-Ballester D."/>
            <person name="Gonzalez-Halphen D."/>
            <person name="Hallmann A."/>
            <person name="Hanikenne M."/>
            <person name="Hippler M."/>
            <person name="Inwood W."/>
            <person name="Jabbari K."/>
            <person name="Kalanon M."/>
            <person name="Kuras R."/>
            <person name="Lefebvre P.A."/>
            <person name="Lemaire S.D."/>
            <person name="Lobanov A.V."/>
            <person name="Lohr M."/>
            <person name="Manuell A."/>
            <person name="Meier I."/>
            <person name="Mets L."/>
            <person name="Mittag M."/>
            <person name="Mittelmeier T."/>
            <person name="Moroney J.V."/>
            <person name="Moseley J."/>
            <person name="Napoli C."/>
            <person name="Nedelcu A.M."/>
            <person name="Niyogi K."/>
            <person name="Novoselov S.V."/>
            <person name="Paulsen I.T."/>
            <person name="Pazour G."/>
            <person name="Purton S."/>
            <person name="Ral J.P."/>
            <person name="Riano-Pachon D.M."/>
            <person name="Riekhof W."/>
            <person name="Rymarquis L."/>
            <person name="Schroda M."/>
            <person name="Stern D."/>
            <person name="Umen J."/>
            <person name="Willows R."/>
            <person name="Wilson N."/>
            <person name="Zimmer S.L."/>
            <person name="Allmer J."/>
            <person name="Balk J."/>
            <person name="Bisova K."/>
            <person name="Chen C.J."/>
            <person name="Elias M."/>
            <person name="Gendler K."/>
            <person name="Hauser C."/>
            <person name="Lamb M.R."/>
            <person name="Ledford H."/>
            <person name="Long J.C."/>
            <person name="Minagawa J."/>
            <person name="Page M.D."/>
            <person name="Pan J."/>
            <person name="Pootakham W."/>
            <person name="Roje S."/>
            <person name="Rose A."/>
            <person name="Stahlberg E."/>
            <person name="Terauchi A.M."/>
            <person name="Yang P."/>
            <person name="Ball S."/>
            <person name="Bowler C."/>
            <person name="Dieckmann C.L."/>
            <person name="Gladyshev V.N."/>
            <person name="Green P."/>
            <person name="Jorgensen R."/>
            <person name="Mayfield S."/>
            <person name="Mueller-Roeber B."/>
            <person name="Rajamani S."/>
            <person name="Sayre R.T."/>
            <person name="Brokstein P."/>
            <person name="Dubchak I."/>
            <person name="Goodstein D."/>
            <person name="Hornick L."/>
            <person name="Huang Y.W."/>
            <person name="Jhaveri J."/>
            <person name="Luo Y."/>
            <person name="Martinez D."/>
            <person name="Ngau W.C."/>
            <person name="Otillar B."/>
            <person name="Poliakov A."/>
            <person name="Porter A."/>
            <person name="Szajkowski L."/>
            <person name="Werner G."/>
            <person name="Zhou K."/>
            <person name="Grigoriev I.V."/>
            <person name="Rokhsar D.S."/>
            <person name="Grossman A.R."/>
        </authorList>
    </citation>
    <scope>NUCLEOTIDE SEQUENCE [LARGE SCALE GENOMIC DNA]</scope>
    <source>
        <strain evidence="12">CC-503</strain>
    </source>
</reference>
<dbReference type="GO" id="GO:0007018">
    <property type="term" value="P:microtubule-based movement"/>
    <property type="evidence" value="ECO:0000318"/>
    <property type="project" value="GO_Central"/>
</dbReference>
<dbReference type="InParanoid" id="A0A2K3D9E0"/>